<dbReference type="AlphaFoldDB" id="A0A1W1IDP2"/>
<dbReference type="PANTHER" id="PTHR10683">
    <property type="entry name" value="TRANSALDOLASE"/>
    <property type="match status" value="1"/>
</dbReference>
<dbReference type="PANTHER" id="PTHR10683:SF28">
    <property type="entry name" value="TRANSALDOLASE C"/>
    <property type="match status" value="1"/>
</dbReference>
<dbReference type="PROSITE" id="PS01054">
    <property type="entry name" value="TRANSALDOLASE_1"/>
    <property type="match status" value="1"/>
</dbReference>
<gene>
    <name evidence="2" type="ORF">TPAS_664</name>
</gene>
<sequence>MYIDSNDIKAIGSFLKSGFLKGVTTNPTILSTGSGSRFKQLQDLLALEPTELFVQLLGTTSEEMFADYEAIKTFDANHRLSIKIPVTKAGLETIKKVKKDDPERAILGTLIYSADQGILAAAAGCDYLAPYVNRMLNNAIDPYKAIRSMRTFIDARGYRTKIMAASFKNSQQVIDSLEAGAHTATIPPDVLNNMLNKDLALQALQVFEADGQALLTAYGE</sequence>
<dbReference type="Gene3D" id="3.20.20.70">
    <property type="entry name" value="Aldolase class I"/>
    <property type="match status" value="1"/>
</dbReference>
<dbReference type="EMBL" id="FWEY01000002">
    <property type="protein sequence ID" value="SLM50989.1"/>
    <property type="molecule type" value="Genomic_DNA"/>
</dbReference>
<dbReference type="InterPro" id="IPR018225">
    <property type="entry name" value="Transaldolase_AS"/>
</dbReference>
<protein>
    <submittedName>
        <fullName evidence="2">Transaldolase active site</fullName>
    </submittedName>
</protein>
<evidence type="ECO:0000313" key="3">
    <source>
        <dbReference type="Proteomes" id="UP000195985"/>
    </source>
</evidence>
<organism evidence="2 3">
    <name type="scientific">Trichococcus pasteurii</name>
    <dbReference type="NCBI Taxonomy" id="43064"/>
    <lineage>
        <taxon>Bacteria</taxon>
        <taxon>Bacillati</taxon>
        <taxon>Bacillota</taxon>
        <taxon>Bacilli</taxon>
        <taxon>Lactobacillales</taxon>
        <taxon>Carnobacteriaceae</taxon>
        <taxon>Trichococcus</taxon>
    </lineage>
</organism>
<dbReference type="InterPro" id="IPR001585">
    <property type="entry name" value="TAL/FSA"/>
</dbReference>
<proteinExistence type="predicted"/>
<dbReference type="STRING" id="43064.SAMN04488086_12018"/>
<keyword evidence="1" id="KW-0704">Schiff base</keyword>
<accession>A0A1W1IDP2</accession>
<reference evidence="3" key="1">
    <citation type="submission" date="2016-04" db="EMBL/GenBank/DDBJ databases">
        <authorList>
            <person name="Strepis N."/>
        </authorList>
    </citation>
    <scope>NUCLEOTIDE SEQUENCE [LARGE SCALE GENOMIC DNA]</scope>
</reference>
<dbReference type="SUPFAM" id="SSF51569">
    <property type="entry name" value="Aldolase"/>
    <property type="match status" value="1"/>
</dbReference>
<evidence type="ECO:0000256" key="1">
    <source>
        <dbReference type="ARBA" id="ARBA00023270"/>
    </source>
</evidence>
<dbReference type="Pfam" id="PF00923">
    <property type="entry name" value="TAL_FSA"/>
    <property type="match status" value="1"/>
</dbReference>
<dbReference type="InterPro" id="IPR013785">
    <property type="entry name" value="Aldolase_TIM"/>
</dbReference>
<dbReference type="OrthoDB" id="9807051at2"/>
<dbReference type="GO" id="GO:0005975">
    <property type="term" value="P:carbohydrate metabolic process"/>
    <property type="evidence" value="ECO:0007669"/>
    <property type="project" value="InterPro"/>
</dbReference>
<dbReference type="RefSeq" id="WP_086941881.1">
    <property type="nucleotide sequence ID" value="NZ_FONM01000020.1"/>
</dbReference>
<evidence type="ECO:0000313" key="2">
    <source>
        <dbReference type="EMBL" id="SLM50989.1"/>
    </source>
</evidence>
<keyword evidence="3" id="KW-1185">Reference proteome</keyword>
<name>A0A1W1IDP2_9LACT</name>
<dbReference type="Proteomes" id="UP000195985">
    <property type="component" value="Unassembled WGS sequence"/>
</dbReference>